<sequence length="131" mass="13660">MVTPDTRGASLPEMKNGVGHWDTQRLVETRKNPFSAAGVPERGPRDNSRFVPVTPACTTQIGPHAPRCPGGTGRPLDAPTPVRGAHLAGVWPAARMVHAGSRRLLGARLRGHGAAGPGTPHPSPGNHVKGL</sequence>
<dbReference type="EMBL" id="JABVXQ010000002">
    <property type="protein sequence ID" value="KAF6125494.1"/>
    <property type="molecule type" value="Genomic_DNA"/>
</dbReference>
<reference evidence="2 3" key="1">
    <citation type="journal article" date="2020" name="Nature">
        <title>Six reference-quality genomes reveal evolution of bat adaptations.</title>
        <authorList>
            <person name="Jebb D."/>
            <person name="Huang Z."/>
            <person name="Pippel M."/>
            <person name="Hughes G.M."/>
            <person name="Lavrichenko K."/>
            <person name="Devanna P."/>
            <person name="Winkler S."/>
            <person name="Jermiin L.S."/>
            <person name="Skirmuntt E.C."/>
            <person name="Katzourakis A."/>
            <person name="Burkitt-Gray L."/>
            <person name="Ray D.A."/>
            <person name="Sullivan K.A.M."/>
            <person name="Roscito J.G."/>
            <person name="Kirilenko B.M."/>
            <person name="Davalos L.M."/>
            <person name="Corthals A.P."/>
            <person name="Power M.L."/>
            <person name="Jones G."/>
            <person name="Ransome R.D."/>
            <person name="Dechmann D.K.N."/>
            <person name="Locatelli A.G."/>
            <person name="Puechmaille S.J."/>
            <person name="Fedrigo O."/>
            <person name="Jarvis E.D."/>
            <person name="Hiller M."/>
            <person name="Vernes S.C."/>
            <person name="Myers E.W."/>
            <person name="Teeling E.C."/>
        </authorList>
    </citation>
    <scope>NUCLEOTIDE SEQUENCE [LARGE SCALE GENOMIC DNA]</scope>
    <source>
        <strain evidence="2">Bat1K_MPI-CBG_1</strain>
    </source>
</reference>
<protein>
    <submittedName>
        <fullName evidence="2">Uncharacterized protein</fullName>
    </submittedName>
</protein>
<name>A0A834EQH6_9CHIR</name>
<evidence type="ECO:0000313" key="3">
    <source>
        <dbReference type="Proteomes" id="UP000664940"/>
    </source>
</evidence>
<evidence type="ECO:0000313" key="2">
    <source>
        <dbReference type="EMBL" id="KAF6125494.1"/>
    </source>
</evidence>
<feature type="region of interest" description="Disordered" evidence="1">
    <location>
        <begin position="22"/>
        <end position="81"/>
    </location>
</feature>
<comment type="caution">
    <text evidence="2">The sequence shown here is derived from an EMBL/GenBank/DDBJ whole genome shotgun (WGS) entry which is preliminary data.</text>
</comment>
<gene>
    <name evidence="2" type="ORF">HJG60_009925</name>
</gene>
<dbReference type="Proteomes" id="UP000664940">
    <property type="component" value="Unassembled WGS sequence"/>
</dbReference>
<evidence type="ECO:0000256" key="1">
    <source>
        <dbReference type="SAM" id="MobiDB-lite"/>
    </source>
</evidence>
<feature type="region of interest" description="Disordered" evidence="1">
    <location>
        <begin position="110"/>
        <end position="131"/>
    </location>
</feature>
<dbReference type="AlphaFoldDB" id="A0A834EQH6"/>
<feature type="compositionally biased region" description="Basic and acidic residues" evidence="1">
    <location>
        <begin position="22"/>
        <end position="31"/>
    </location>
</feature>
<proteinExistence type="predicted"/>
<organism evidence="2 3">
    <name type="scientific">Phyllostomus discolor</name>
    <name type="common">pale spear-nosed bat</name>
    <dbReference type="NCBI Taxonomy" id="89673"/>
    <lineage>
        <taxon>Eukaryota</taxon>
        <taxon>Metazoa</taxon>
        <taxon>Chordata</taxon>
        <taxon>Craniata</taxon>
        <taxon>Vertebrata</taxon>
        <taxon>Euteleostomi</taxon>
        <taxon>Mammalia</taxon>
        <taxon>Eutheria</taxon>
        <taxon>Laurasiatheria</taxon>
        <taxon>Chiroptera</taxon>
        <taxon>Yangochiroptera</taxon>
        <taxon>Phyllostomidae</taxon>
        <taxon>Phyllostominae</taxon>
        <taxon>Phyllostomus</taxon>
    </lineage>
</organism>
<accession>A0A834EQH6</accession>